<protein>
    <recommendedName>
        <fullName evidence="3">ADP-heptose--LPS heptosyltransferase</fullName>
    </recommendedName>
</protein>
<comment type="caution">
    <text evidence="1">The sequence shown here is derived from an EMBL/GenBank/DDBJ whole genome shotgun (WGS) entry which is preliminary data.</text>
</comment>
<evidence type="ECO:0008006" key="3">
    <source>
        <dbReference type="Google" id="ProtNLM"/>
    </source>
</evidence>
<keyword evidence="2" id="KW-1185">Reference proteome</keyword>
<dbReference type="RefSeq" id="WP_347793238.1">
    <property type="nucleotide sequence ID" value="NZ_JAYMYY010000001.1"/>
</dbReference>
<evidence type="ECO:0000313" key="2">
    <source>
        <dbReference type="Proteomes" id="UP001444146"/>
    </source>
</evidence>
<gene>
    <name evidence="1" type="ORF">VSR74_02520</name>
</gene>
<organism evidence="1 2">
    <name type="scientific">Pseudocitrobacter cyperus</name>
    <dbReference type="NCBI Taxonomy" id="3112843"/>
    <lineage>
        <taxon>Bacteria</taxon>
        <taxon>Pseudomonadati</taxon>
        <taxon>Pseudomonadota</taxon>
        <taxon>Gammaproteobacteria</taxon>
        <taxon>Enterobacterales</taxon>
        <taxon>Enterobacteriaceae</taxon>
        <taxon>Pseudocitrobacter</taxon>
    </lineage>
</organism>
<dbReference type="Gene3D" id="3.40.50.2000">
    <property type="entry name" value="Glycogen Phosphorylase B"/>
    <property type="match status" value="1"/>
</dbReference>
<proteinExistence type="predicted"/>
<dbReference type="Proteomes" id="UP001444146">
    <property type="component" value="Unassembled WGS sequence"/>
</dbReference>
<dbReference type="EMBL" id="JAYMYY010000001">
    <property type="protein sequence ID" value="MEO3988702.1"/>
    <property type="molecule type" value="Genomic_DNA"/>
</dbReference>
<accession>A0ABV0HED9</accession>
<reference evidence="1 2" key="1">
    <citation type="submission" date="2024-01" db="EMBL/GenBank/DDBJ databases">
        <title>Pseudocitrobacter sp. Endophytic strain Cyp-38L.</title>
        <authorList>
            <person name="Amer M.A."/>
            <person name="Hamed S.M."/>
        </authorList>
    </citation>
    <scope>NUCLEOTIDE SEQUENCE [LARGE SCALE GENOMIC DNA]</scope>
    <source>
        <strain evidence="1 2">Cyp38S</strain>
    </source>
</reference>
<sequence>MTKSVMQFPGSLLSDNAHIVASWDIEQGKTYGQVMPLHHPSVLNAALSPIQVSYTEGMRLNLINAMGVTIGDSIVGLNVCHYLKYVCPEIHINLLRPETPLPAVDAIYHLARRTGVIDTFSCLPWPLAYGGDYDVNIDMGNQLYRDSFQSMEMHDYFYHSVGLAPQSVPDKFKQNCWLQRHFSKSDRSPYILFCPGASTPLRAIPDVWHRRIITGLQERYALPVLGFSPITLPGYQNISQQVTTTDAYINVIRQADFVYTADSSALHIAAGFAIPTHAIFTSIDPALRVRYYPQVTWSLPGSIEPDGAHASADSQRLAQLHQHYADFYQRGIM</sequence>
<name>A0ABV0HED9_9ENTR</name>
<evidence type="ECO:0000313" key="1">
    <source>
        <dbReference type="EMBL" id="MEO3988702.1"/>
    </source>
</evidence>
<dbReference type="SUPFAM" id="SSF53756">
    <property type="entry name" value="UDP-Glycosyltransferase/glycogen phosphorylase"/>
    <property type="match status" value="1"/>
</dbReference>